<feature type="transmembrane region" description="Helical" evidence="1">
    <location>
        <begin position="110"/>
        <end position="130"/>
    </location>
</feature>
<keyword evidence="3" id="KW-1185">Reference proteome</keyword>
<organism evidence="2 3">
    <name type="scientific">Microbispora amethystogenes</name>
    <dbReference type="NCBI Taxonomy" id="1427754"/>
    <lineage>
        <taxon>Bacteria</taxon>
        <taxon>Bacillati</taxon>
        <taxon>Actinomycetota</taxon>
        <taxon>Actinomycetes</taxon>
        <taxon>Streptosporangiales</taxon>
        <taxon>Streptosporangiaceae</taxon>
        <taxon>Microbispora</taxon>
    </lineage>
</organism>
<gene>
    <name evidence="2" type="ORF">Mam01_58060</name>
</gene>
<feature type="transmembrane region" description="Helical" evidence="1">
    <location>
        <begin position="15"/>
        <end position="35"/>
    </location>
</feature>
<evidence type="ECO:0000313" key="3">
    <source>
        <dbReference type="Proteomes" id="UP000651728"/>
    </source>
</evidence>
<feature type="transmembrane region" description="Helical" evidence="1">
    <location>
        <begin position="85"/>
        <end position="104"/>
    </location>
</feature>
<dbReference type="InterPro" id="IPR021235">
    <property type="entry name" value="DUF2637"/>
</dbReference>
<sequence length="211" mass="22849">MAEPMNGADQRRIETVILSTTITSVVALAFIAGLISYRHLHLLAVRHGESPWTAALLPLSVDGMVLCASMALLADSRRGRRGGVLPWTLLVVGSLASVAANVAVAEPSLIGRAVAAWPAFAMIGGLEMAFRLVRQSVTRRLFPEELTAVSAPVSADGKRGRTLQQEAWQWALQNRRPDGTLPRSIDLARQFHRSPRWARLVKSSGLNGTLI</sequence>
<dbReference type="RefSeq" id="WP_239101703.1">
    <property type="nucleotide sequence ID" value="NZ_BAABEJ010000007.1"/>
</dbReference>
<name>A0ABQ4FLH1_9ACTN</name>
<accession>A0ABQ4FLH1</accession>
<proteinExistence type="predicted"/>
<keyword evidence="1" id="KW-0472">Membrane</keyword>
<evidence type="ECO:0008006" key="4">
    <source>
        <dbReference type="Google" id="ProtNLM"/>
    </source>
</evidence>
<evidence type="ECO:0000313" key="2">
    <source>
        <dbReference type="EMBL" id="GIH35642.1"/>
    </source>
</evidence>
<reference evidence="2 3" key="1">
    <citation type="submission" date="2021-01" db="EMBL/GenBank/DDBJ databases">
        <title>Whole genome shotgun sequence of Microbispora amethystogenes NBRC 101907.</title>
        <authorList>
            <person name="Komaki H."/>
            <person name="Tamura T."/>
        </authorList>
    </citation>
    <scope>NUCLEOTIDE SEQUENCE [LARGE SCALE GENOMIC DNA]</scope>
    <source>
        <strain evidence="2 3">NBRC 101907</strain>
    </source>
</reference>
<dbReference type="EMBL" id="BOOB01000047">
    <property type="protein sequence ID" value="GIH35642.1"/>
    <property type="molecule type" value="Genomic_DNA"/>
</dbReference>
<keyword evidence="1" id="KW-0812">Transmembrane</keyword>
<dbReference type="Proteomes" id="UP000651728">
    <property type="component" value="Unassembled WGS sequence"/>
</dbReference>
<protein>
    <recommendedName>
        <fullName evidence="4">DUF2637 domain-containing protein</fullName>
    </recommendedName>
</protein>
<evidence type="ECO:0000256" key="1">
    <source>
        <dbReference type="SAM" id="Phobius"/>
    </source>
</evidence>
<keyword evidence="1" id="KW-1133">Transmembrane helix</keyword>
<dbReference type="Pfam" id="PF10935">
    <property type="entry name" value="DUF2637"/>
    <property type="match status" value="1"/>
</dbReference>
<feature type="transmembrane region" description="Helical" evidence="1">
    <location>
        <begin position="55"/>
        <end position="73"/>
    </location>
</feature>
<comment type="caution">
    <text evidence="2">The sequence shown here is derived from an EMBL/GenBank/DDBJ whole genome shotgun (WGS) entry which is preliminary data.</text>
</comment>